<keyword evidence="6 12" id="KW-0328">Glycosyltransferase</keyword>
<evidence type="ECO:0000256" key="3">
    <source>
        <dbReference type="ARBA" id="ARBA00008698"/>
    </source>
</evidence>
<feature type="compositionally biased region" description="Polar residues" evidence="13">
    <location>
        <begin position="7"/>
        <end position="21"/>
    </location>
</feature>
<proteinExistence type="inferred from homology"/>
<evidence type="ECO:0000256" key="12">
    <source>
        <dbReference type="RuleBase" id="RU363112"/>
    </source>
</evidence>
<gene>
    <name evidence="14" type="primary">GPI18</name>
    <name evidence="14" type="ORF">CFIMG_000065RA</name>
</gene>
<dbReference type="GO" id="GO:0000009">
    <property type="term" value="F:alpha-1,6-mannosyltransferase activity"/>
    <property type="evidence" value="ECO:0007669"/>
    <property type="project" value="InterPro"/>
</dbReference>
<dbReference type="GO" id="GO:0004376">
    <property type="term" value="F:GPI mannosyltransferase activity"/>
    <property type="evidence" value="ECO:0007669"/>
    <property type="project" value="InterPro"/>
</dbReference>
<evidence type="ECO:0000256" key="7">
    <source>
        <dbReference type="ARBA" id="ARBA00022679"/>
    </source>
</evidence>
<keyword evidence="8 12" id="KW-0812">Transmembrane</keyword>
<keyword evidence="10 12" id="KW-1133">Transmembrane helix</keyword>
<protein>
    <recommendedName>
        <fullName evidence="4 12">GPI mannosyltransferase 2</fullName>
        <ecNumber evidence="12">2.4.1.-</ecNumber>
    </recommendedName>
</protein>
<feature type="transmembrane region" description="Helical" evidence="12">
    <location>
        <begin position="365"/>
        <end position="387"/>
    </location>
</feature>
<dbReference type="OrthoDB" id="10252502at2759"/>
<dbReference type="STRING" id="1035309.A0A2C5XGP8"/>
<dbReference type="GO" id="GO:0031501">
    <property type="term" value="C:mannosyltransferase complex"/>
    <property type="evidence" value="ECO:0007669"/>
    <property type="project" value="TreeGrafter"/>
</dbReference>
<dbReference type="UniPathway" id="UPA00196"/>
<dbReference type="Pfam" id="PF04188">
    <property type="entry name" value="Mannosyl_trans2"/>
    <property type="match status" value="1"/>
</dbReference>
<feature type="transmembrane region" description="Helical" evidence="12">
    <location>
        <begin position="293"/>
        <end position="313"/>
    </location>
</feature>
<evidence type="ECO:0000256" key="2">
    <source>
        <dbReference type="ARBA" id="ARBA00004687"/>
    </source>
</evidence>
<comment type="caution">
    <text evidence="14">The sequence shown here is derived from an EMBL/GenBank/DDBJ whole genome shotgun (WGS) entry which is preliminary data.</text>
</comment>
<dbReference type="PANTHER" id="PTHR12468">
    <property type="entry name" value="GPI MANNOSYLTRANSFERASE 2"/>
    <property type="match status" value="1"/>
</dbReference>
<dbReference type="EC" id="2.4.1.-" evidence="12"/>
<evidence type="ECO:0000313" key="15">
    <source>
        <dbReference type="Proteomes" id="UP000222788"/>
    </source>
</evidence>
<evidence type="ECO:0000256" key="6">
    <source>
        <dbReference type="ARBA" id="ARBA00022676"/>
    </source>
</evidence>
<keyword evidence="9 12" id="KW-0256">Endoplasmic reticulum</keyword>
<evidence type="ECO:0000256" key="1">
    <source>
        <dbReference type="ARBA" id="ARBA00004477"/>
    </source>
</evidence>
<feature type="region of interest" description="Disordered" evidence="13">
    <location>
        <begin position="1"/>
        <end position="24"/>
    </location>
</feature>
<dbReference type="InterPro" id="IPR007315">
    <property type="entry name" value="PIG-V/Gpi18"/>
</dbReference>
<keyword evidence="7 12" id="KW-0808">Transferase</keyword>
<dbReference type="GO" id="GO:0006506">
    <property type="term" value="P:GPI anchor biosynthetic process"/>
    <property type="evidence" value="ECO:0007669"/>
    <property type="project" value="UniProtKB-UniPathway"/>
</dbReference>
<keyword evidence="5 12" id="KW-0337">GPI-anchor biosynthesis</keyword>
<comment type="subcellular location">
    <subcellularLocation>
        <location evidence="1 12">Endoplasmic reticulum membrane</location>
        <topology evidence="1 12">Multi-pass membrane protein</topology>
    </subcellularLocation>
</comment>
<comment type="function">
    <text evidence="12">Mannosyltransferase involved in glycosylphosphatidylinositol-anchor biosynthesis.</text>
</comment>
<feature type="transmembrane region" description="Helical" evidence="12">
    <location>
        <begin position="407"/>
        <end position="427"/>
    </location>
</feature>
<feature type="transmembrane region" description="Helical" evidence="12">
    <location>
        <begin position="32"/>
        <end position="54"/>
    </location>
</feature>
<evidence type="ECO:0000256" key="13">
    <source>
        <dbReference type="SAM" id="MobiDB-lite"/>
    </source>
</evidence>
<comment type="similarity">
    <text evidence="3 12">Belongs to the PIGV family.</text>
</comment>
<reference evidence="14 15" key="2">
    <citation type="journal article" date="2013" name="IMA Fungus">
        <title>IMA Genome-F 1: Ceratocystis fimbriata: Draft nuclear genome sequence for the plant pathogen, Ceratocystis fimbriata.</title>
        <authorList>
            <person name="Wilken P.M."/>
            <person name="Steenkamp E.T."/>
            <person name="Wingfield M.J."/>
            <person name="de Beer Z.W."/>
            <person name="Wingfield B.D."/>
        </authorList>
    </citation>
    <scope>NUCLEOTIDE SEQUENCE [LARGE SCALE GENOMIC DNA]</scope>
    <source>
        <strain evidence="14 15">CBS 114723</strain>
    </source>
</reference>
<dbReference type="AlphaFoldDB" id="A0A2C5XGP8"/>
<evidence type="ECO:0000256" key="11">
    <source>
        <dbReference type="ARBA" id="ARBA00023136"/>
    </source>
</evidence>
<feature type="transmembrane region" description="Helical" evidence="12">
    <location>
        <begin position="468"/>
        <end position="486"/>
    </location>
</feature>
<feature type="transmembrane region" description="Helical" evidence="12">
    <location>
        <begin position="245"/>
        <end position="273"/>
    </location>
</feature>
<dbReference type="Proteomes" id="UP000222788">
    <property type="component" value="Unassembled WGS sequence"/>
</dbReference>
<evidence type="ECO:0000256" key="5">
    <source>
        <dbReference type="ARBA" id="ARBA00022502"/>
    </source>
</evidence>
<organism evidence="14 15">
    <name type="scientific">Ceratocystis fimbriata CBS 114723</name>
    <dbReference type="NCBI Taxonomy" id="1035309"/>
    <lineage>
        <taxon>Eukaryota</taxon>
        <taxon>Fungi</taxon>
        <taxon>Dikarya</taxon>
        <taxon>Ascomycota</taxon>
        <taxon>Pezizomycotina</taxon>
        <taxon>Sordariomycetes</taxon>
        <taxon>Hypocreomycetidae</taxon>
        <taxon>Microascales</taxon>
        <taxon>Ceratocystidaceae</taxon>
        <taxon>Ceratocystis</taxon>
    </lineage>
</organism>
<dbReference type="EMBL" id="APWK03000014">
    <property type="protein sequence ID" value="PHH55241.1"/>
    <property type="molecule type" value="Genomic_DNA"/>
</dbReference>
<evidence type="ECO:0000256" key="9">
    <source>
        <dbReference type="ARBA" id="ARBA00022824"/>
    </source>
</evidence>
<keyword evidence="11 12" id="KW-0472">Membrane</keyword>
<evidence type="ECO:0000256" key="4">
    <source>
        <dbReference type="ARBA" id="ARBA00013795"/>
    </source>
</evidence>
<evidence type="ECO:0000256" key="10">
    <source>
        <dbReference type="ARBA" id="ARBA00022989"/>
    </source>
</evidence>
<accession>A0A2C5XGP8</accession>
<feature type="transmembrane region" description="Helical" evidence="12">
    <location>
        <begin position="157"/>
        <end position="179"/>
    </location>
</feature>
<feature type="transmembrane region" description="Helical" evidence="12">
    <location>
        <begin position="191"/>
        <end position="210"/>
    </location>
</feature>
<dbReference type="PANTHER" id="PTHR12468:SF2">
    <property type="entry name" value="GPI MANNOSYLTRANSFERASE 2"/>
    <property type="match status" value="1"/>
</dbReference>
<sequence>MAERSTNRVPSGTTTAKTATNRPAKKSDIAPIPLGFIFTLWKTLLLLIAFGSAIGPSYDTSTEILFDSAAATHVPENDGDAPLHSTIALLFDSKPSPFRTLVTRLTRWDALYFVKAAQRGRLYEQEWAFGIGQPALVATLLQGCKSTAIELGLHADAVTAAMGVAIAIYAHLYAVHALYALVELISGSKRLAYVAGLLHVFSPAGLFLAAPYAEAPFAYLTFTGLLCYARGLTMQRGSWGRVKSTLWSGLLLGLATMCRSNGISYGIVFAMDLADGLQELFGQESRIVCAPKLFVSLAATVLGGVFVGLGSLLPQAAAYIEFCGRQGAEPREWCTNLVPSIYSYVQKRYWNVGFLRYWTPGNIPLFALAMPMLYILCASSKVSLLGGPTSSKAPAVVSMVRPGPKSPYASLIQSLAISQAILAILAFTSYHVQIITRISSGYPLWYVWVAEQLAATGDQGKVLVGRRIVVYMVVYALIQGVLYASFLPPA</sequence>
<feature type="transmembrane region" description="Helical" evidence="12">
    <location>
        <begin position="216"/>
        <end position="233"/>
    </location>
</feature>
<evidence type="ECO:0000256" key="8">
    <source>
        <dbReference type="ARBA" id="ARBA00022692"/>
    </source>
</evidence>
<name>A0A2C5XGP8_9PEZI</name>
<comment type="pathway">
    <text evidence="2 12">Glycolipid biosynthesis; glycosylphosphatidylinositol-anchor biosynthesis.</text>
</comment>
<evidence type="ECO:0000313" key="14">
    <source>
        <dbReference type="EMBL" id="PHH55241.1"/>
    </source>
</evidence>
<keyword evidence="15" id="KW-1185">Reference proteome</keyword>
<dbReference type="GO" id="GO:0005789">
    <property type="term" value="C:endoplasmic reticulum membrane"/>
    <property type="evidence" value="ECO:0007669"/>
    <property type="project" value="UniProtKB-SubCell"/>
</dbReference>
<reference evidence="14 15" key="1">
    <citation type="journal article" date="2013" name="Fungal Biol.">
        <title>Analysis of microsatellite markers in the genome of the plant pathogen Ceratocystis fimbriata.</title>
        <authorList>
            <person name="Simpson M.C."/>
            <person name="Wilken P.M."/>
            <person name="Coetzee M.P."/>
            <person name="Wingfield M.J."/>
            <person name="Wingfield B.D."/>
        </authorList>
    </citation>
    <scope>NUCLEOTIDE SEQUENCE [LARGE SCALE GENOMIC DNA]</scope>
    <source>
        <strain evidence="14 15">CBS 114723</strain>
    </source>
</reference>